<reference evidence="8 9" key="1">
    <citation type="journal article" date="2015" name="Genome Biol.">
        <title>Comparative genomics of Steinernema reveals deeply conserved gene regulatory networks.</title>
        <authorList>
            <person name="Dillman A.R."/>
            <person name="Macchietto M."/>
            <person name="Porter C.F."/>
            <person name="Rogers A."/>
            <person name="Williams B."/>
            <person name="Antoshechkin I."/>
            <person name="Lee M.M."/>
            <person name="Goodwin Z."/>
            <person name="Lu X."/>
            <person name="Lewis E.E."/>
            <person name="Goodrich-Blair H."/>
            <person name="Stock S.P."/>
            <person name="Adams B.J."/>
            <person name="Sternberg P.W."/>
            <person name="Mortazavi A."/>
        </authorList>
    </citation>
    <scope>NUCLEOTIDE SEQUENCE [LARGE SCALE GENOMIC DNA]</scope>
    <source>
        <strain evidence="8 9">ALL</strain>
    </source>
</reference>
<proteinExistence type="inferred from homology"/>
<dbReference type="STRING" id="34508.A0A4U5M7D9"/>
<evidence type="ECO:0000256" key="6">
    <source>
        <dbReference type="ARBA" id="ARBA00023121"/>
    </source>
</evidence>
<dbReference type="AlphaFoldDB" id="A0A4U5M7D9"/>
<name>A0A4U5M7D9_STECR</name>
<dbReference type="GO" id="GO:0008289">
    <property type="term" value="F:lipid binding"/>
    <property type="evidence" value="ECO:0007669"/>
    <property type="project" value="UniProtKB-KW"/>
</dbReference>
<evidence type="ECO:0000256" key="5">
    <source>
        <dbReference type="ARBA" id="ARBA00023054"/>
    </source>
</evidence>
<evidence type="ECO:0000313" key="9">
    <source>
        <dbReference type="Proteomes" id="UP000298663"/>
    </source>
</evidence>
<keyword evidence="6" id="KW-0446">Lipid-binding</keyword>
<accession>A0A4U5M7D9</accession>
<evidence type="ECO:0000313" key="8">
    <source>
        <dbReference type="EMBL" id="TKR64818.1"/>
    </source>
</evidence>
<evidence type="ECO:0000256" key="3">
    <source>
        <dbReference type="ARBA" id="ARBA00022525"/>
    </source>
</evidence>
<protein>
    <recommendedName>
        <fullName evidence="10">Fatty-acid and retinol-binding protein 1</fullName>
    </recommendedName>
</protein>
<comment type="subcellular location">
    <subcellularLocation>
        <location evidence="1">Secreted</location>
    </subcellularLocation>
</comment>
<dbReference type="GO" id="GO:0005576">
    <property type="term" value="C:extracellular region"/>
    <property type="evidence" value="ECO:0007669"/>
    <property type="project" value="UniProtKB-SubCell"/>
</dbReference>
<sequence>MFRPLAAVFILAFFGAACGIEKFRYVPDDFIFLFRGETKYLFRSLSESDASLLKELQEAKTNYTSDEEALQALKSKSNSLHTEFLKYYKLCRAEVEPLTDEAKDFVKEVVEKIRSLKPEDGGRYKKRYIALASAEILYKYNNLSDAAKEDIKSYLGLGNAIKRAISSVSSAGGVLSGLSTVFSKFF</sequence>
<feature type="signal peptide" evidence="7">
    <location>
        <begin position="1"/>
        <end position="19"/>
    </location>
</feature>
<keyword evidence="3" id="KW-0964">Secreted</keyword>
<comment type="similarity">
    <text evidence="2">Belongs to the fatty-acid and retinol-binding protein (FARBP) family.</text>
</comment>
<gene>
    <name evidence="8" type="ORF">L596_025297</name>
</gene>
<dbReference type="OrthoDB" id="5808308at2759"/>
<evidence type="ECO:0000256" key="7">
    <source>
        <dbReference type="SAM" id="SignalP"/>
    </source>
</evidence>
<dbReference type="EMBL" id="AZBU02000009">
    <property type="protein sequence ID" value="TKR64818.1"/>
    <property type="molecule type" value="Genomic_DNA"/>
</dbReference>
<dbReference type="PROSITE" id="PS51257">
    <property type="entry name" value="PROKAR_LIPOPROTEIN"/>
    <property type="match status" value="1"/>
</dbReference>
<feature type="chain" id="PRO_5020296038" description="Fatty-acid and retinol-binding protein 1" evidence="7">
    <location>
        <begin position="20"/>
        <end position="186"/>
    </location>
</feature>
<comment type="caution">
    <text evidence="8">The sequence shown here is derived from an EMBL/GenBank/DDBJ whole genome shotgun (WGS) entry which is preliminary data.</text>
</comment>
<evidence type="ECO:0008006" key="10">
    <source>
        <dbReference type="Google" id="ProtNLM"/>
    </source>
</evidence>
<evidence type="ECO:0000256" key="2">
    <source>
        <dbReference type="ARBA" id="ARBA00006648"/>
    </source>
</evidence>
<keyword evidence="9" id="KW-1185">Reference proteome</keyword>
<evidence type="ECO:0000256" key="4">
    <source>
        <dbReference type="ARBA" id="ARBA00022729"/>
    </source>
</evidence>
<evidence type="ECO:0000256" key="1">
    <source>
        <dbReference type="ARBA" id="ARBA00004613"/>
    </source>
</evidence>
<organism evidence="8 9">
    <name type="scientific">Steinernema carpocapsae</name>
    <name type="common">Entomopathogenic nematode</name>
    <dbReference type="NCBI Taxonomy" id="34508"/>
    <lineage>
        <taxon>Eukaryota</taxon>
        <taxon>Metazoa</taxon>
        <taxon>Ecdysozoa</taxon>
        <taxon>Nematoda</taxon>
        <taxon>Chromadorea</taxon>
        <taxon>Rhabditida</taxon>
        <taxon>Tylenchina</taxon>
        <taxon>Panagrolaimomorpha</taxon>
        <taxon>Strongyloidoidea</taxon>
        <taxon>Steinernematidae</taxon>
        <taxon>Steinernema</taxon>
    </lineage>
</organism>
<dbReference type="InterPro" id="IPR008632">
    <property type="entry name" value="Gp-FAR-1"/>
</dbReference>
<dbReference type="Proteomes" id="UP000298663">
    <property type="component" value="Unassembled WGS sequence"/>
</dbReference>
<keyword evidence="4 7" id="KW-0732">Signal</keyword>
<reference evidence="8 9" key="2">
    <citation type="journal article" date="2019" name="G3 (Bethesda)">
        <title>Hybrid Assembly of the Genome of the Entomopathogenic Nematode Steinernema carpocapsae Identifies the X-Chromosome.</title>
        <authorList>
            <person name="Serra L."/>
            <person name="Macchietto M."/>
            <person name="Macias-Munoz A."/>
            <person name="McGill C.J."/>
            <person name="Rodriguez I.M."/>
            <person name="Rodriguez B."/>
            <person name="Murad R."/>
            <person name="Mortazavi A."/>
        </authorList>
    </citation>
    <scope>NUCLEOTIDE SEQUENCE [LARGE SCALE GENOMIC DNA]</scope>
    <source>
        <strain evidence="8 9">ALL</strain>
    </source>
</reference>
<keyword evidence="5" id="KW-0175">Coiled coil</keyword>
<dbReference type="Gene3D" id="1.20.120.1100">
    <property type="match status" value="1"/>
</dbReference>
<dbReference type="Pfam" id="PF05823">
    <property type="entry name" value="Gp-FAR-1"/>
    <property type="match status" value="1"/>
</dbReference>